<comment type="caution">
    <text evidence="1">The sequence shown here is derived from an EMBL/GenBank/DDBJ whole genome shotgun (WGS) entry which is preliminary data.</text>
</comment>
<gene>
    <name evidence="1" type="ORF">V5N11_022216</name>
</gene>
<proteinExistence type="predicted"/>
<evidence type="ECO:0000313" key="1">
    <source>
        <dbReference type="EMBL" id="KAL1221232.1"/>
    </source>
</evidence>
<dbReference type="EMBL" id="JBANAX010000133">
    <property type="protein sequence ID" value="KAL1221232.1"/>
    <property type="molecule type" value="Genomic_DNA"/>
</dbReference>
<keyword evidence="2" id="KW-1185">Reference proteome</keyword>
<dbReference type="AlphaFoldDB" id="A0ABD1BVK1"/>
<protein>
    <recommendedName>
        <fullName evidence="3">Reverse transcriptase domain-containing protein</fullName>
    </recommendedName>
</protein>
<evidence type="ECO:0008006" key="3">
    <source>
        <dbReference type="Google" id="ProtNLM"/>
    </source>
</evidence>
<dbReference type="PANTHER" id="PTHR46890">
    <property type="entry name" value="NON-LTR RETROLELEMENT REVERSE TRANSCRIPTASE-LIKE PROTEIN-RELATED"/>
    <property type="match status" value="1"/>
</dbReference>
<name>A0ABD1BVK1_CARAN</name>
<sequence length="198" mass="22357">MLLDDQGREVFAEASKDNVDVEYFRGLFSSSQPVDMENLFEDFSPRVSDELNVELTKPVSMSEIKAAVFEIKGRSGPGADGFTGNFYQQHWGTVGKDLCTEISLFFQTAFFPSEWNFTNLYLIPKVTNPTRMRELRPISLCSVHYKITSKILCSRLKKILPDIISDTQGAFVSGRLISDNVLIAHEMIHALRTYDTAS</sequence>
<organism evidence="1 2">
    <name type="scientific">Cardamine amara subsp. amara</name>
    <dbReference type="NCBI Taxonomy" id="228776"/>
    <lineage>
        <taxon>Eukaryota</taxon>
        <taxon>Viridiplantae</taxon>
        <taxon>Streptophyta</taxon>
        <taxon>Embryophyta</taxon>
        <taxon>Tracheophyta</taxon>
        <taxon>Spermatophyta</taxon>
        <taxon>Magnoliopsida</taxon>
        <taxon>eudicotyledons</taxon>
        <taxon>Gunneridae</taxon>
        <taxon>Pentapetalae</taxon>
        <taxon>rosids</taxon>
        <taxon>malvids</taxon>
        <taxon>Brassicales</taxon>
        <taxon>Brassicaceae</taxon>
        <taxon>Cardamineae</taxon>
        <taxon>Cardamine</taxon>
    </lineage>
</organism>
<accession>A0ABD1BVK1</accession>
<dbReference type="InterPro" id="IPR052343">
    <property type="entry name" value="Retrotransposon-Effector_Assoc"/>
</dbReference>
<dbReference type="Proteomes" id="UP001558713">
    <property type="component" value="Unassembled WGS sequence"/>
</dbReference>
<evidence type="ECO:0000313" key="2">
    <source>
        <dbReference type="Proteomes" id="UP001558713"/>
    </source>
</evidence>
<reference evidence="1 2" key="1">
    <citation type="submission" date="2024-04" db="EMBL/GenBank/DDBJ databases">
        <title>Genome assembly C_amara_ONT_v2.</title>
        <authorList>
            <person name="Yant L."/>
            <person name="Moore C."/>
            <person name="Slenker M."/>
        </authorList>
    </citation>
    <scope>NUCLEOTIDE SEQUENCE [LARGE SCALE GENOMIC DNA]</scope>
    <source>
        <tissue evidence="1">Leaf</tissue>
    </source>
</reference>
<dbReference type="PANTHER" id="PTHR46890:SF48">
    <property type="entry name" value="RNA-DIRECTED DNA POLYMERASE"/>
    <property type="match status" value="1"/>
</dbReference>